<dbReference type="GO" id="GO:0009338">
    <property type="term" value="C:exodeoxyribonuclease V complex"/>
    <property type="evidence" value="ECO:0007669"/>
    <property type="project" value="InterPro"/>
</dbReference>
<dbReference type="Gene3D" id="1.10.10.990">
    <property type="match status" value="1"/>
</dbReference>
<comment type="subunit">
    <text evidence="10">Heterotrimer of RecB, RecC and RecD. All subunits contribute to DNA-binding.</text>
</comment>
<dbReference type="GO" id="GO:0003678">
    <property type="term" value="F:DNA helicase activity"/>
    <property type="evidence" value="ECO:0007669"/>
    <property type="project" value="UniProtKB-UniRule"/>
</dbReference>
<accession>A0A849HIF9</accession>
<keyword evidence="9 10" id="KW-0234">DNA repair</keyword>
<evidence type="ECO:0000259" key="11">
    <source>
        <dbReference type="Pfam" id="PF17946"/>
    </source>
</evidence>
<dbReference type="GO" id="GO:0005524">
    <property type="term" value="F:ATP binding"/>
    <property type="evidence" value="ECO:0007669"/>
    <property type="project" value="UniProtKB-UniRule"/>
</dbReference>
<dbReference type="HAMAP" id="MF_01486">
    <property type="entry name" value="RecC"/>
    <property type="match status" value="1"/>
</dbReference>
<keyword evidence="1 10" id="KW-0540">Nuclease</keyword>
<dbReference type="SUPFAM" id="SSF52540">
    <property type="entry name" value="P-loop containing nucleoside triphosphate hydrolases"/>
    <property type="match status" value="2"/>
</dbReference>
<keyword evidence="7 10" id="KW-0067">ATP-binding</keyword>
<dbReference type="NCBIfam" id="TIGR01450">
    <property type="entry name" value="recC"/>
    <property type="match status" value="1"/>
</dbReference>
<reference evidence="12 13" key="1">
    <citation type="submission" date="2020-04" db="EMBL/GenBank/DDBJ databases">
        <title>Knoellia sp. isolate from air conditioner.</title>
        <authorList>
            <person name="Chea S."/>
            <person name="Kim D.-U."/>
        </authorList>
    </citation>
    <scope>NUCLEOTIDE SEQUENCE [LARGE SCALE GENOMIC DNA]</scope>
    <source>
        <strain evidence="12 13">DB2414S</strain>
    </source>
</reference>
<dbReference type="SUPFAM" id="SSF52980">
    <property type="entry name" value="Restriction endonuclease-like"/>
    <property type="match status" value="1"/>
</dbReference>
<evidence type="ECO:0000256" key="1">
    <source>
        <dbReference type="ARBA" id="ARBA00022722"/>
    </source>
</evidence>
<evidence type="ECO:0000313" key="12">
    <source>
        <dbReference type="EMBL" id="NNM47735.1"/>
    </source>
</evidence>
<comment type="caution">
    <text evidence="12">The sequence shown here is derived from an EMBL/GenBank/DDBJ whole genome shotgun (WGS) entry which is preliminary data.</text>
</comment>
<dbReference type="Gene3D" id="3.40.50.10930">
    <property type="match status" value="1"/>
</dbReference>
<evidence type="ECO:0000256" key="3">
    <source>
        <dbReference type="ARBA" id="ARBA00022763"/>
    </source>
</evidence>
<dbReference type="Gene3D" id="1.10.10.160">
    <property type="match status" value="1"/>
</dbReference>
<dbReference type="GO" id="GO:0000724">
    <property type="term" value="P:double-strand break repair via homologous recombination"/>
    <property type="evidence" value="ECO:0007669"/>
    <property type="project" value="UniProtKB-UniRule"/>
</dbReference>
<keyword evidence="3 10" id="KW-0227">DNA damage</keyword>
<evidence type="ECO:0000256" key="4">
    <source>
        <dbReference type="ARBA" id="ARBA00022801"/>
    </source>
</evidence>
<evidence type="ECO:0000256" key="2">
    <source>
        <dbReference type="ARBA" id="ARBA00022741"/>
    </source>
</evidence>
<dbReference type="Pfam" id="PF04257">
    <property type="entry name" value="Exonuc_V_gamma"/>
    <property type="match status" value="1"/>
</dbReference>
<evidence type="ECO:0000256" key="7">
    <source>
        <dbReference type="ARBA" id="ARBA00022840"/>
    </source>
</evidence>
<evidence type="ECO:0000256" key="10">
    <source>
        <dbReference type="HAMAP-Rule" id="MF_01486"/>
    </source>
</evidence>
<comment type="miscellaneous">
    <text evidence="10">In the RecBCD complex, RecB has a slow 3'-5' helicase, an exonuclease activity and loads RecA onto ssDNA, RecD has a fast 5'-3' helicase activity, while RecC stimulates the ATPase and processivity of the RecB helicase and contributes to recognition of the Chi site.</text>
</comment>
<dbReference type="InterPro" id="IPR013986">
    <property type="entry name" value="DExx_box_DNA_helicase_dom_sf"/>
</dbReference>
<evidence type="ECO:0000256" key="8">
    <source>
        <dbReference type="ARBA" id="ARBA00023125"/>
    </source>
</evidence>
<comment type="function">
    <text evidence="10">A helicase/nuclease that prepares dsDNA breaks (DSB) for recombinational DNA repair. Binds to DSBs and unwinds DNA via a highly rapid and processive ATP-dependent bidirectional helicase activity. Unwinds dsDNA until it encounters a Chi (crossover hotspot instigator) sequence from the 3' direction. Cuts ssDNA a few nucleotides 3' to the Chi site. The properties and activities of the enzyme are changed at Chi. The Chi-altered holoenzyme produces a long 3'-ssDNA overhang and facilitates RecA-binding to the ssDNA for homologous DNA recombination and repair. Holoenzyme degrades any linearized DNA that is unable to undergo homologous recombination. In the holoenzyme this subunit recognizes the wild-type Chi sequence, and when added to isolated RecB increases its ATP-dependent helicase processivity.</text>
</comment>
<keyword evidence="2 10" id="KW-0547">Nucleotide-binding</keyword>
<dbReference type="Proteomes" id="UP000588586">
    <property type="component" value="Unassembled WGS sequence"/>
</dbReference>
<keyword evidence="6 10" id="KW-0269">Exonuclease</keyword>
<sequence>MPIVVHRRDRPEALADGLAAMLRENPGDVFDPEWVVVPAQGVQRWLIQRLSHVLGAGGGDDGVCAGLDLRTPASLVSMLLGRDRDDPWIADRLVWPTLAAVDECMGAHGFDALTRHLGGGPRAGDPQLEWLRQARQTRRYAVARRLAGLFSAYAWQRPSMLADWEDGGAGDGCGGTIDPDLAWQPELWRRVLAQAARRTGATESPSARHARVVNELRNGSVQFPVPGRISLFGHTQLPASEIELLAALGVSREVHLWLPHPSPALWESVAEHIADAHTLPGRRARANDDSATYAQHPLLATLGRDIRELEQGLLAAGTTVADVLLSPNSADNPSTRLALLQADIRANRAPDPARPLAAGDLSVQVHSCHGLSHQVEVLREVLTQLFQDDPTLEPRDVLVLCPDVEQFAPLVRAAFGSTLSAPAGTARHPGHGLRVQLADRELAATNPLVELAQIVVGLVAGRVTASEVLGLAAHEAVARRFGFDEDDLATLGHWVAESGARWGLDAAHRGEYGLRDLADNTWANALDRLALGVAVAADSDADAAANAPVDDIGSNDIGRVGRFLELLDLVRAAAEHVRQPSLQEGTLGRLSAGEWTDWLRETVTSLGEVAREDRWQRAQFLSELATIAAGGEGLPLRINDIVVLLGQRWGARPTRANFRTGAMTVCTMVPMRTIPHRVVAILGLDDGAFPRSPVVDGDDVLARRALVGQRDPRSEDRQLLLDALMSASDHFVALYAGHDEHTGARRPPAVPLQELISAANRTGQAPATSADANGVVRAHPLQAFDARNFGPQPPIPGGSFDRAALEGAVALGAHRRSGDTTRPLMVSEPLPVQPVSALTLDELTRFYENPAREFCRQRLGIAVPREDDEPTDHIPIGLDGLETWQIGDRVLRAVLDGGDPTTALEREQLAGTLPPVALGGRLRQEIAGTVAAIARGVDTGARRSVEVRIDLPSGLRVTGVVSGVEDHRLTLTTYSTISAKHEIVAWVRLLALAVAEPQIHWVAELTGKRGKTQLTAPLAEQATTLLEGLVDVRTRGMRYPLGLPPKTARAFAVQAVRGDSPAIQQSAFRAANSEWAGRFPERDDRWWAVVLGPEAPLERLNHLGTLSFWAPRVWGPLLQARGRS</sequence>
<keyword evidence="5 10" id="KW-0347">Helicase</keyword>
<dbReference type="GO" id="GO:0008854">
    <property type="term" value="F:exodeoxyribonuclease V activity"/>
    <property type="evidence" value="ECO:0007669"/>
    <property type="project" value="InterPro"/>
</dbReference>
<dbReference type="PIRSF" id="PIRSF000980">
    <property type="entry name" value="RecC"/>
    <property type="match status" value="1"/>
</dbReference>
<keyword evidence="8 10" id="KW-0238">DNA-binding</keyword>
<dbReference type="AlphaFoldDB" id="A0A849HIF9"/>
<dbReference type="InterPro" id="IPR011335">
    <property type="entry name" value="Restrct_endonuc-II-like"/>
</dbReference>
<keyword evidence="13" id="KW-1185">Reference proteome</keyword>
<name>A0A849HIF9_9MICO</name>
<protein>
    <recommendedName>
        <fullName evidence="10">RecBCD enzyme subunit RecC</fullName>
    </recommendedName>
    <alternativeName>
        <fullName evidence="10">Exonuclease V subunit RecC</fullName>
        <shortName evidence="10">ExoV subunit RecC</shortName>
    </alternativeName>
    <alternativeName>
        <fullName evidence="10">Helicase/nuclease RecBCD subunit RecC</fullName>
    </alternativeName>
</protein>
<dbReference type="InterPro" id="IPR027417">
    <property type="entry name" value="P-loop_NTPase"/>
</dbReference>
<feature type="domain" description="RecC C-terminal" evidence="11">
    <location>
        <begin position="837"/>
        <end position="1052"/>
    </location>
</feature>
<keyword evidence="4 10" id="KW-0378">Hydrolase</keyword>
<organism evidence="12 13">
    <name type="scientific">Knoellia koreensis</name>
    <dbReference type="NCBI Taxonomy" id="2730921"/>
    <lineage>
        <taxon>Bacteria</taxon>
        <taxon>Bacillati</taxon>
        <taxon>Actinomycetota</taxon>
        <taxon>Actinomycetes</taxon>
        <taxon>Micrococcales</taxon>
        <taxon>Intrasporangiaceae</taxon>
        <taxon>Knoellia</taxon>
    </lineage>
</organism>
<dbReference type="EMBL" id="JABEPQ010000004">
    <property type="protein sequence ID" value="NNM47735.1"/>
    <property type="molecule type" value="Genomic_DNA"/>
</dbReference>
<evidence type="ECO:0000256" key="5">
    <source>
        <dbReference type="ARBA" id="ARBA00022806"/>
    </source>
</evidence>
<evidence type="ECO:0000256" key="9">
    <source>
        <dbReference type="ARBA" id="ARBA00023204"/>
    </source>
</evidence>
<dbReference type="Gene3D" id="3.40.50.300">
    <property type="entry name" value="P-loop containing nucleotide triphosphate hydrolases"/>
    <property type="match status" value="2"/>
</dbReference>
<comment type="similarity">
    <text evidence="10">Belongs to the RecC family.</text>
</comment>
<dbReference type="PANTHER" id="PTHR30591">
    <property type="entry name" value="RECBCD ENZYME SUBUNIT RECC"/>
    <property type="match status" value="1"/>
</dbReference>
<dbReference type="InterPro" id="IPR006697">
    <property type="entry name" value="RecC"/>
</dbReference>
<proteinExistence type="inferred from homology"/>
<dbReference type="PANTHER" id="PTHR30591:SF1">
    <property type="entry name" value="RECBCD ENZYME SUBUNIT RECC"/>
    <property type="match status" value="1"/>
</dbReference>
<gene>
    <name evidence="10 12" type="primary">recC</name>
    <name evidence="12" type="ORF">HJG52_17215</name>
</gene>
<dbReference type="GO" id="GO:0003677">
    <property type="term" value="F:DNA binding"/>
    <property type="evidence" value="ECO:0007669"/>
    <property type="project" value="UniProtKB-UniRule"/>
</dbReference>
<dbReference type="InterPro" id="IPR041500">
    <property type="entry name" value="RecC_C"/>
</dbReference>
<evidence type="ECO:0000256" key="6">
    <source>
        <dbReference type="ARBA" id="ARBA00022839"/>
    </source>
</evidence>
<dbReference type="Pfam" id="PF17946">
    <property type="entry name" value="RecC_C"/>
    <property type="match status" value="1"/>
</dbReference>
<evidence type="ECO:0000313" key="13">
    <source>
        <dbReference type="Proteomes" id="UP000588586"/>
    </source>
</evidence>
<dbReference type="RefSeq" id="WP_171244843.1">
    <property type="nucleotide sequence ID" value="NZ_JABEPQ010000004.1"/>
</dbReference>